<dbReference type="Gene3D" id="3.40.630.30">
    <property type="match status" value="1"/>
</dbReference>
<proteinExistence type="predicted"/>
<dbReference type="InterPro" id="IPR000182">
    <property type="entry name" value="GNAT_dom"/>
</dbReference>
<feature type="domain" description="N-acetyltransferase" evidence="1">
    <location>
        <begin position="38"/>
        <end position="182"/>
    </location>
</feature>
<sequence length="182" mass="19886">MTELRRPDARLATSWAQTLADFGDEHPAGSGAWLLPPALRRDLTPAGCHAWVEALTPYADRSVALGEGPHGPLVHSTFWWIVDTADGVEEVVGFLDLRHELTPYLLETGGHVGYSVRPARRREGHASRALALAVGEARDLGLDRVLVTCDVDNLASARTVERCGGVCEDVRGDKRRYWVAVP</sequence>
<dbReference type="PANTHER" id="PTHR39173:SF1">
    <property type="entry name" value="ACETYLTRANSFERASE"/>
    <property type="match status" value="1"/>
</dbReference>
<dbReference type="EC" id="2.3.1.-" evidence="2"/>
<dbReference type="Pfam" id="PF13302">
    <property type="entry name" value="Acetyltransf_3"/>
    <property type="match status" value="1"/>
</dbReference>
<name>A0ABV1P267_9ACTN</name>
<dbReference type="SUPFAM" id="SSF55729">
    <property type="entry name" value="Acyl-CoA N-acyltransferases (Nat)"/>
    <property type="match status" value="1"/>
</dbReference>
<evidence type="ECO:0000313" key="3">
    <source>
        <dbReference type="Proteomes" id="UP001482520"/>
    </source>
</evidence>
<dbReference type="Proteomes" id="UP001482520">
    <property type="component" value="Unassembled WGS sequence"/>
</dbReference>
<dbReference type="EMBL" id="JBEGDP010000022">
    <property type="protein sequence ID" value="MEQ7848824.1"/>
    <property type="molecule type" value="Genomic_DNA"/>
</dbReference>
<dbReference type="GO" id="GO:0016746">
    <property type="term" value="F:acyltransferase activity"/>
    <property type="evidence" value="ECO:0007669"/>
    <property type="project" value="UniProtKB-KW"/>
</dbReference>
<evidence type="ECO:0000313" key="2">
    <source>
        <dbReference type="EMBL" id="MEQ7848824.1"/>
    </source>
</evidence>
<gene>
    <name evidence="2" type="ORF">V6R90_16195</name>
</gene>
<accession>A0ABV1P267</accession>
<dbReference type="InterPro" id="IPR016181">
    <property type="entry name" value="Acyl_CoA_acyltransferase"/>
</dbReference>
<dbReference type="CDD" id="cd04301">
    <property type="entry name" value="NAT_SF"/>
    <property type="match status" value="1"/>
</dbReference>
<keyword evidence="3" id="KW-1185">Reference proteome</keyword>
<comment type="caution">
    <text evidence="2">The sequence shown here is derived from an EMBL/GenBank/DDBJ whole genome shotgun (WGS) entry which is preliminary data.</text>
</comment>
<evidence type="ECO:0000259" key="1">
    <source>
        <dbReference type="PROSITE" id="PS51186"/>
    </source>
</evidence>
<organism evidence="2 3">
    <name type="scientific">Nocardioides kribbensis</name>
    <dbReference type="NCBI Taxonomy" id="305517"/>
    <lineage>
        <taxon>Bacteria</taxon>
        <taxon>Bacillati</taxon>
        <taxon>Actinomycetota</taxon>
        <taxon>Actinomycetes</taxon>
        <taxon>Propionibacteriales</taxon>
        <taxon>Nocardioidaceae</taxon>
        <taxon>Nocardioides</taxon>
    </lineage>
</organism>
<reference evidence="2 3" key="1">
    <citation type="submission" date="2024-02" db="EMBL/GenBank/DDBJ databases">
        <title>Full genome sequence of Nocardioides kribbensis.</title>
        <authorList>
            <person name="Poletto B.L."/>
            <person name="Silva G."/>
            <person name="Galante D."/>
            <person name="Campos K.R."/>
            <person name="Santos M.B.N."/>
            <person name="Sacchi C.T."/>
        </authorList>
    </citation>
    <scope>NUCLEOTIDE SEQUENCE [LARGE SCALE GENOMIC DNA]</scope>
    <source>
        <strain evidence="2 3">O4R</strain>
    </source>
</reference>
<dbReference type="RefSeq" id="WP_349805267.1">
    <property type="nucleotide sequence ID" value="NZ_JBEGDP010000022.1"/>
</dbReference>
<keyword evidence="2" id="KW-0808">Transferase</keyword>
<keyword evidence="2" id="KW-0012">Acyltransferase</keyword>
<dbReference type="PANTHER" id="PTHR39173">
    <property type="entry name" value="ACETYLTRANSFERASE"/>
    <property type="match status" value="1"/>
</dbReference>
<dbReference type="PROSITE" id="PS51186">
    <property type="entry name" value="GNAT"/>
    <property type="match status" value="1"/>
</dbReference>
<protein>
    <submittedName>
        <fullName evidence="2">GNAT family N-acetyltransferase</fullName>
        <ecNumber evidence="2">2.3.1.-</ecNumber>
    </submittedName>
</protein>